<comment type="caution">
    <text evidence="1">The sequence shown here is derived from an EMBL/GenBank/DDBJ whole genome shotgun (WGS) entry which is preliminary data.</text>
</comment>
<sequence>MSESQALPPAQDEVWTFERFSPGLAFGETTIRLDRARLERWQAIYGKAGEDSVPRGLLVTAMMEAYLDLIQPRPPGNIHASQKLTFGPRAARLNEPLALHVTCGDKTTRKGRGWVTFEVTVKAGEDMLLRGEIRTIWAR</sequence>
<dbReference type="RefSeq" id="WP_219202102.1">
    <property type="nucleotide sequence ID" value="NZ_JAHWQX010000003.1"/>
</dbReference>
<keyword evidence="2" id="KW-1185">Reference proteome</keyword>
<proteinExistence type="predicted"/>
<evidence type="ECO:0000313" key="2">
    <source>
        <dbReference type="Proteomes" id="UP001430804"/>
    </source>
</evidence>
<gene>
    <name evidence="1" type="ORF">KY465_12890</name>
</gene>
<dbReference type="EMBL" id="JAHWQX010000003">
    <property type="protein sequence ID" value="MBW3098176.1"/>
    <property type="molecule type" value="Genomic_DNA"/>
</dbReference>
<evidence type="ECO:0008006" key="3">
    <source>
        <dbReference type="Google" id="ProtNLM"/>
    </source>
</evidence>
<accession>A0ABS6WQD3</accession>
<organism evidence="1 2">
    <name type="scientific">Pseudohoeflea coraliihabitans</name>
    <dbReference type="NCBI Taxonomy" id="2860393"/>
    <lineage>
        <taxon>Bacteria</taxon>
        <taxon>Pseudomonadati</taxon>
        <taxon>Pseudomonadota</taxon>
        <taxon>Alphaproteobacteria</taxon>
        <taxon>Hyphomicrobiales</taxon>
        <taxon>Rhizobiaceae</taxon>
        <taxon>Pseudohoeflea</taxon>
    </lineage>
</organism>
<protein>
    <recommendedName>
        <fullName evidence="3">MaoC-like domain-containing protein</fullName>
    </recommendedName>
</protein>
<reference evidence="1" key="1">
    <citation type="submission" date="2021-07" db="EMBL/GenBank/DDBJ databases">
        <title>Pseudohoeflea marina sp. nov. a polyhydroxyalcanoate-producing bacterium.</title>
        <authorList>
            <person name="Zheng W."/>
            <person name="Yu S."/>
            <person name="Huang Y."/>
        </authorList>
    </citation>
    <scope>NUCLEOTIDE SEQUENCE</scope>
    <source>
        <strain evidence="1">DP4N28-3</strain>
    </source>
</reference>
<evidence type="ECO:0000313" key="1">
    <source>
        <dbReference type="EMBL" id="MBW3098176.1"/>
    </source>
</evidence>
<name>A0ABS6WQD3_9HYPH</name>
<dbReference type="Proteomes" id="UP001430804">
    <property type="component" value="Unassembled WGS sequence"/>
</dbReference>